<name>A0A0P0Z5N5_9HYPH</name>
<protein>
    <recommendedName>
        <fullName evidence="3">Helix-turn-helix domain-containing protein</fullName>
    </recommendedName>
</protein>
<evidence type="ECO:0000256" key="1">
    <source>
        <dbReference type="SAM" id="Coils"/>
    </source>
</evidence>
<sequence>MTYTLATAAEVAGKTKPTIWRAVKSGKISATRLEDGSFRIDPAELGRYLTSTQETLANETAKRSETGSPLAEMDAKALQEAIALRFTVERLEALLATERERAAELREERNQWRDQAQRLAITHEKTIAAAPALEPTADRSGLVTRLLAAVRG</sequence>
<keyword evidence="1" id="KW-0175">Coiled coil</keyword>
<organism evidence="2">
    <name type="scientific">Aureimonas ureilytica</name>
    <dbReference type="NCBI Taxonomy" id="401562"/>
    <lineage>
        <taxon>Bacteria</taxon>
        <taxon>Pseudomonadati</taxon>
        <taxon>Pseudomonadota</taxon>
        <taxon>Alphaproteobacteria</taxon>
        <taxon>Hyphomicrobiales</taxon>
        <taxon>Aurantimonadaceae</taxon>
        <taxon>Aureimonas</taxon>
    </lineage>
</organism>
<evidence type="ECO:0008006" key="3">
    <source>
        <dbReference type="Google" id="ProtNLM"/>
    </source>
</evidence>
<feature type="coiled-coil region" evidence="1">
    <location>
        <begin position="88"/>
        <end position="122"/>
    </location>
</feature>
<keyword evidence="2" id="KW-0614">Plasmid</keyword>
<evidence type="ECO:0000313" key="2">
    <source>
        <dbReference type="EMBL" id="BAT29639.1"/>
    </source>
</evidence>
<dbReference type="AlphaFoldDB" id="A0A0P0Z5N5"/>
<proteinExistence type="predicted"/>
<geneLocation type="plasmid" evidence="2">
    <name>pAUTrrn</name>
</geneLocation>
<reference evidence="2" key="1">
    <citation type="journal article" date="2015" name="Proc. Natl. Acad. Sci. U.S.A.">
        <title>Bacterial clade with the ribosomal RNA operon on a small plasmid rather than the chromosome.</title>
        <authorList>
            <person name="Anda M."/>
            <person name="Ohtsubo Y."/>
            <person name="Okubo T."/>
            <person name="Sugawara M."/>
            <person name="Nagata Y."/>
            <person name="Tsuda M."/>
            <person name="Minamisawa K."/>
            <person name="Mitsui H."/>
        </authorList>
    </citation>
    <scope>NUCLEOTIDE SEQUENCE</scope>
    <source>
        <strain evidence="2">NBRC 106430</strain>
        <plasmid evidence="2">pAUTrrn</plasmid>
    </source>
</reference>
<accession>A0A0P0Z5N5</accession>
<dbReference type="EMBL" id="LC066381">
    <property type="protein sequence ID" value="BAT29639.1"/>
    <property type="molecule type" value="Genomic_DNA"/>
</dbReference>